<reference evidence="1 2" key="1">
    <citation type="journal article" date="2017" name="BMC Genomics">
        <title>Comparative genomic and phylogenomic analyses of the Bifidobacteriaceae family.</title>
        <authorList>
            <person name="Lugli G.A."/>
            <person name="Milani C."/>
            <person name="Turroni F."/>
            <person name="Duranti S."/>
            <person name="Mancabelli L."/>
            <person name="Mangifesta M."/>
            <person name="Ferrario C."/>
            <person name="Modesto M."/>
            <person name="Mattarelli P."/>
            <person name="Jiri K."/>
            <person name="van Sinderen D."/>
            <person name="Ventura M."/>
        </authorList>
    </citation>
    <scope>NUCLEOTIDE SEQUENCE [LARGE SCALE GENOMIC DNA]</scope>
    <source>
        <strain evidence="1 2">DSM 24744</strain>
    </source>
</reference>
<dbReference type="Proteomes" id="UP000216454">
    <property type="component" value="Unassembled WGS sequence"/>
</dbReference>
<sequence>MKPRRCKYCGVLLYRWSPNCGGICGSPECRRKWDADDQGRSWMRHALESIRDEKRDRMERGRQAQETIDAFRADIEAMRAGQGHGGGGVPGGIAGDDRRQEWARRLREWREKRPAPTPWHCPVCGMKTKPGRTWCSDPCANEAAHWEAVAAWLAGTGPDPTKQTKQEGAR</sequence>
<protein>
    <submittedName>
        <fullName evidence="1">Uncharacterized protein</fullName>
    </submittedName>
</protein>
<dbReference type="RefSeq" id="WP_094690732.1">
    <property type="nucleotide sequence ID" value="NZ_MWWQ01000005.1"/>
</dbReference>
<evidence type="ECO:0000313" key="2">
    <source>
        <dbReference type="Proteomes" id="UP000216454"/>
    </source>
</evidence>
<evidence type="ECO:0000313" key="1">
    <source>
        <dbReference type="EMBL" id="OZG52789.1"/>
    </source>
</evidence>
<proteinExistence type="predicted"/>
<accession>A0A261F0Z0</accession>
<name>A0A261F0Z0_9BIFI</name>
<comment type="caution">
    <text evidence="1">The sequence shown here is derived from an EMBL/GenBank/DDBJ whole genome shotgun (WGS) entry which is preliminary data.</text>
</comment>
<dbReference type="AlphaFoldDB" id="A0A261F0Z0"/>
<dbReference type="EMBL" id="MWWQ01000005">
    <property type="protein sequence ID" value="OZG52789.1"/>
    <property type="molecule type" value="Genomic_DNA"/>
</dbReference>
<gene>
    <name evidence="1" type="ORF">PSSU_0407</name>
</gene>
<organism evidence="1 2">
    <name type="scientific">Pseudoscardovia suis</name>
    <dbReference type="NCBI Taxonomy" id="987063"/>
    <lineage>
        <taxon>Bacteria</taxon>
        <taxon>Bacillati</taxon>
        <taxon>Actinomycetota</taxon>
        <taxon>Actinomycetes</taxon>
        <taxon>Bifidobacteriales</taxon>
        <taxon>Bifidobacteriaceae</taxon>
        <taxon>Pseudoscardovia</taxon>
    </lineage>
</organism>
<keyword evidence="2" id="KW-1185">Reference proteome</keyword>